<sequence>ESEKVPTTRFEKMYKMAGSINACITLVLFAFLPFVATINSQAFFVADVLFIFNLVYSWIVTITKTEWKIPCPLLDTLIYFVLLIASMGLCGWCIASSADPDSVALIASYAASAIQLLLLALSPYAIRECRESQNKPQPTQKVQQLQQTTDDKPMQQATSSSQQMKEQEIVPRNASTM</sequence>
<feature type="transmembrane region" description="Helical" evidence="2">
    <location>
        <begin position="73"/>
        <end position="97"/>
    </location>
</feature>
<keyword evidence="2" id="KW-0472">Membrane</keyword>
<keyword evidence="4" id="KW-1185">Reference proteome</keyword>
<dbReference type="AlphaFoldDB" id="A0AAV5WCJ4"/>
<feature type="compositionally biased region" description="Low complexity" evidence="1">
    <location>
        <begin position="135"/>
        <end position="148"/>
    </location>
</feature>
<protein>
    <recommendedName>
        <fullName evidence="5">MARVEL domain-containing protein</fullName>
    </recommendedName>
</protein>
<feature type="compositionally biased region" description="Polar residues" evidence="1">
    <location>
        <begin position="155"/>
        <end position="164"/>
    </location>
</feature>
<feature type="region of interest" description="Disordered" evidence="1">
    <location>
        <begin position="131"/>
        <end position="177"/>
    </location>
</feature>
<accession>A0AAV5WCJ4</accession>
<feature type="non-terminal residue" evidence="3">
    <location>
        <position position="177"/>
    </location>
</feature>
<feature type="non-terminal residue" evidence="3">
    <location>
        <position position="1"/>
    </location>
</feature>
<keyword evidence="2" id="KW-0812">Transmembrane</keyword>
<gene>
    <name evidence="3" type="ORF">PFISCL1PPCAC_21016</name>
</gene>
<comment type="caution">
    <text evidence="3">The sequence shown here is derived from an EMBL/GenBank/DDBJ whole genome shotgun (WGS) entry which is preliminary data.</text>
</comment>
<evidence type="ECO:0000313" key="4">
    <source>
        <dbReference type="Proteomes" id="UP001432322"/>
    </source>
</evidence>
<reference evidence="3" key="1">
    <citation type="submission" date="2023-10" db="EMBL/GenBank/DDBJ databases">
        <title>Genome assembly of Pristionchus species.</title>
        <authorList>
            <person name="Yoshida K."/>
            <person name="Sommer R.J."/>
        </authorList>
    </citation>
    <scope>NUCLEOTIDE SEQUENCE</scope>
    <source>
        <strain evidence="3">RS5133</strain>
    </source>
</reference>
<feature type="transmembrane region" description="Helical" evidence="2">
    <location>
        <begin position="42"/>
        <end position="61"/>
    </location>
</feature>
<evidence type="ECO:0000256" key="1">
    <source>
        <dbReference type="SAM" id="MobiDB-lite"/>
    </source>
</evidence>
<evidence type="ECO:0008006" key="5">
    <source>
        <dbReference type="Google" id="ProtNLM"/>
    </source>
</evidence>
<organism evidence="3 4">
    <name type="scientific">Pristionchus fissidentatus</name>
    <dbReference type="NCBI Taxonomy" id="1538716"/>
    <lineage>
        <taxon>Eukaryota</taxon>
        <taxon>Metazoa</taxon>
        <taxon>Ecdysozoa</taxon>
        <taxon>Nematoda</taxon>
        <taxon>Chromadorea</taxon>
        <taxon>Rhabditida</taxon>
        <taxon>Rhabditina</taxon>
        <taxon>Diplogasteromorpha</taxon>
        <taxon>Diplogasteroidea</taxon>
        <taxon>Neodiplogasteridae</taxon>
        <taxon>Pristionchus</taxon>
    </lineage>
</organism>
<feature type="transmembrane region" description="Helical" evidence="2">
    <location>
        <begin position="16"/>
        <end position="36"/>
    </location>
</feature>
<evidence type="ECO:0000256" key="2">
    <source>
        <dbReference type="SAM" id="Phobius"/>
    </source>
</evidence>
<name>A0AAV5WCJ4_9BILA</name>
<feature type="transmembrane region" description="Helical" evidence="2">
    <location>
        <begin position="103"/>
        <end position="126"/>
    </location>
</feature>
<evidence type="ECO:0000313" key="3">
    <source>
        <dbReference type="EMBL" id="GMT29719.1"/>
    </source>
</evidence>
<dbReference type="EMBL" id="BTSY01000005">
    <property type="protein sequence ID" value="GMT29719.1"/>
    <property type="molecule type" value="Genomic_DNA"/>
</dbReference>
<proteinExistence type="predicted"/>
<keyword evidence="2" id="KW-1133">Transmembrane helix</keyword>
<dbReference type="Proteomes" id="UP001432322">
    <property type="component" value="Unassembled WGS sequence"/>
</dbReference>